<dbReference type="GO" id="GO:0003779">
    <property type="term" value="F:actin binding"/>
    <property type="evidence" value="ECO:0007669"/>
    <property type="project" value="InterPro"/>
</dbReference>
<dbReference type="InterPro" id="IPR011684">
    <property type="entry name" value="NAB"/>
</dbReference>
<gene>
    <name evidence="4" type="ORF">MERR_LOCUS34291</name>
</gene>
<dbReference type="Proteomes" id="UP000467841">
    <property type="component" value="Unassembled WGS sequence"/>
</dbReference>
<feature type="compositionally biased region" description="Basic and acidic residues" evidence="2">
    <location>
        <begin position="58"/>
        <end position="84"/>
    </location>
</feature>
<dbReference type="OrthoDB" id="2019833at2759"/>
<evidence type="ECO:0000313" key="4">
    <source>
        <dbReference type="EMBL" id="CAA7047056.1"/>
    </source>
</evidence>
<dbReference type="Pfam" id="PF07765">
    <property type="entry name" value="KIP1"/>
    <property type="match status" value="1"/>
</dbReference>
<organism evidence="4 5">
    <name type="scientific">Microthlaspi erraticum</name>
    <dbReference type="NCBI Taxonomy" id="1685480"/>
    <lineage>
        <taxon>Eukaryota</taxon>
        <taxon>Viridiplantae</taxon>
        <taxon>Streptophyta</taxon>
        <taxon>Embryophyta</taxon>
        <taxon>Tracheophyta</taxon>
        <taxon>Spermatophyta</taxon>
        <taxon>Magnoliopsida</taxon>
        <taxon>eudicotyledons</taxon>
        <taxon>Gunneridae</taxon>
        <taxon>Pentapetalae</taxon>
        <taxon>rosids</taxon>
        <taxon>malvids</taxon>
        <taxon>Brassicales</taxon>
        <taxon>Brassicaceae</taxon>
        <taxon>Coluteocarpeae</taxon>
        <taxon>Microthlaspi</taxon>
    </lineage>
</organism>
<feature type="domain" description="NAB" evidence="3">
    <location>
        <begin position="1"/>
        <end position="54"/>
    </location>
</feature>
<accession>A0A6D2JST2</accession>
<sequence length="211" mass="24110">MLRVIDEVDDEADSLVKRAKNYYEKKPKLIAMVEDLYRSHCSLAQKHDLLVKASSSLDPDRHNSSTSDELRSEETESEVDHGEGDQIAGCGDDDGETMKEELERLREENRVYKELMMMREKKSEVASLSTNSIIRICFRLLFASISVDDIFFYRGKKKGPVRPPCDHPGKARPSRVTILYSTGRVRRRSWPLITLRSHGHGSSTRVWGLSP</sequence>
<keyword evidence="1" id="KW-0175">Coiled coil</keyword>
<name>A0A6D2JST2_9BRAS</name>
<keyword evidence="5" id="KW-1185">Reference proteome</keyword>
<dbReference type="EMBL" id="CACVBM020001362">
    <property type="protein sequence ID" value="CAA7047056.1"/>
    <property type="molecule type" value="Genomic_DNA"/>
</dbReference>
<comment type="caution">
    <text evidence="4">The sequence shown here is derived from an EMBL/GenBank/DDBJ whole genome shotgun (WGS) entry which is preliminary data.</text>
</comment>
<protein>
    <recommendedName>
        <fullName evidence="3">NAB domain-containing protein</fullName>
    </recommendedName>
</protein>
<dbReference type="AlphaFoldDB" id="A0A6D2JST2"/>
<dbReference type="PROSITE" id="PS51774">
    <property type="entry name" value="NAB"/>
    <property type="match status" value="1"/>
</dbReference>
<evidence type="ECO:0000313" key="5">
    <source>
        <dbReference type="Proteomes" id="UP000467841"/>
    </source>
</evidence>
<evidence type="ECO:0000259" key="3">
    <source>
        <dbReference type="PROSITE" id="PS51774"/>
    </source>
</evidence>
<feature type="region of interest" description="Disordered" evidence="2">
    <location>
        <begin position="54"/>
        <end position="96"/>
    </location>
</feature>
<evidence type="ECO:0000256" key="1">
    <source>
        <dbReference type="ARBA" id="ARBA00023054"/>
    </source>
</evidence>
<evidence type="ECO:0000256" key="2">
    <source>
        <dbReference type="SAM" id="MobiDB-lite"/>
    </source>
</evidence>
<reference evidence="4" key="1">
    <citation type="submission" date="2020-01" db="EMBL/GenBank/DDBJ databases">
        <authorList>
            <person name="Mishra B."/>
        </authorList>
    </citation>
    <scope>NUCLEOTIDE SEQUENCE [LARGE SCALE GENOMIC DNA]</scope>
</reference>
<proteinExistence type="predicted"/>